<evidence type="ECO:0000313" key="2">
    <source>
        <dbReference type="Proteomes" id="UP001465755"/>
    </source>
</evidence>
<organism evidence="1 2">
    <name type="scientific">Symbiochloris irregularis</name>
    <dbReference type="NCBI Taxonomy" id="706552"/>
    <lineage>
        <taxon>Eukaryota</taxon>
        <taxon>Viridiplantae</taxon>
        <taxon>Chlorophyta</taxon>
        <taxon>core chlorophytes</taxon>
        <taxon>Trebouxiophyceae</taxon>
        <taxon>Trebouxiales</taxon>
        <taxon>Trebouxiaceae</taxon>
        <taxon>Symbiochloris</taxon>
    </lineage>
</organism>
<accession>A0AAW1NMX8</accession>
<protein>
    <submittedName>
        <fullName evidence="1">Uncharacterized protein</fullName>
    </submittedName>
</protein>
<keyword evidence="2" id="KW-1185">Reference proteome</keyword>
<reference evidence="1 2" key="1">
    <citation type="journal article" date="2024" name="Nat. Commun.">
        <title>Phylogenomics reveals the evolutionary origins of lichenization in chlorophyte algae.</title>
        <authorList>
            <person name="Puginier C."/>
            <person name="Libourel C."/>
            <person name="Otte J."/>
            <person name="Skaloud P."/>
            <person name="Haon M."/>
            <person name="Grisel S."/>
            <person name="Petersen M."/>
            <person name="Berrin J.G."/>
            <person name="Delaux P.M."/>
            <person name="Dal Grande F."/>
            <person name="Keller J."/>
        </authorList>
    </citation>
    <scope>NUCLEOTIDE SEQUENCE [LARGE SCALE GENOMIC DNA]</scope>
    <source>
        <strain evidence="1 2">SAG 2036</strain>
    </source>
</reference>
<sequence length="96" mass="10938">MRQLCEVGSQLARIEAAEDREQQHRAYESEFKVAACLQASPSFRECFGLRQEEGQHILQKQTCCIVSHFRLPCAPFSSKVKLGPLAWDLWGQSPPF</sequence>
<gene>
    <name evidence="1" type="ORF">WJX73_007956</name>
</gene>
<name>A0AAW1NMX8_9CHLO</name>
<dbReference type="EMBL" id="JALJOQ010000254">
    <property type="protein sequence ID" value="KAK9787135.1"/>
    <property type="molecule type" value="Genomic_DNA"/>
</dbReference>
<dbReference type="Proteomes" id="UP001465755">
    <property type="component" value="Unassembled WGS sequence"/>
</dbReference>
<dbReference type="AlphaFoldDB" id="A0AAW1NMX8"/>
<evidence type="ECO:0000313" key="1">
    <source>
        <dbReference type="EMBL" id="KAK9787135.1"/>
    </source>
</evidence>
<comment type="caution">
    <text evidence="1">The sequence shown here is derived from an EMBL/GenBank/DDBJ whole genome shotgun (WGS) entry which is preliminary data.</text>
</comment>
<proteinExistence type="predicted"/>